<comment type="caution">
    <text evidence="1">The sequence shown here is derived from an EMBL/GenBank/DDBJ whole genome shotgun (WGS) entry which is preliminary data.</text>
</comment>
<evidence type="ECO:0000313" key="2">
    <source>
        <dbReference type="Proteomes" id="UP001470230"/>
    </source>
</evidence>
<dbReference type="InterPro" id="IPR024224">
    <property type="entry name" value="DENND6"/>
</dbReference>
<name>A0ABR2JLQ5_9EUKA</name>
<accession>A0ABR2JLQ5</accession>
<dbReference type="PANTHER" id="PTHR13677">
    <property type="entry name" value="LD41638P"/>
    <property type="match status" value="1"/>
</dbReference>
<dbReference type="PANTHER" id="PTHR13677:SF0">
    <property type="entry name" value="LD41638P"/>
    <property type="match status" value="1"/>
</dbReference>
<gene>
    <name evidence="1" type="ORF">M9Y10_005318</name>
</gene>
<dbReference type="EMBL" id="JAPFFF010000011">
    <property type="protein sequence ID" value="KAK8878538.1"/>
    <property type="molecule type" value="Genomic_DNA"/>
</dbReference>
<sequence>MFDFTLFYLEFDPTIGPKIERSQSSTNNINLEYSADVRKSYSLFASFPKLTDFICSEPIRLTRRASSKFDSVSDKMAKIVLNNAFPESIKQMTTSEPHFFTFTFNQDQFANNINDSNFCYAIYMSVPDKQMIRKYHQFSYVIVTKLNNPSLFKELLISTFDSFRISSQDQENESFEDQISQCTYEIFDVLFSFLKQWRETISLSIQDQLQRKINKDIQSEKIDLPLIDGSLKAKLVRVNSKKFEIYQTQKDNSIIKALNLDKIKILDQSNHNNTSLYYETLKLIWESLVFNKNILILGATPDEASEAVFAFSSLVKEIKSYIIPYISVTDERFMQLFKTTLFRNRFPIIVGVSNPISEFFIDNNSKNSKSFFDFVYYVGFEDKFGFRELMSDSKLIKASFSENNFEISQASDNYSIMKKFDTCTAKFLKVINQSLIEMSKNDFSSLFIGQINVTLLSKELINSKIRISNYMKNQIENFIHTNQPNKKVYDVFAEQLINTQLFMNERKHFFYFSEISQNSLVDENVVNGMINMIEDNDTSSKKIIDKFDSDFCSSGSEDNEQDTKNITGNKQIAKKVLNIYVHALKNSANDDLKRKLRKALKEITHYTSIVSH</sequence>
<keyword evidence="2" id="KW-1185">Reference proteome</keyword>
<proteinExistence type="predicted"/>
<evidence type="ECO:0000313" key="1">
    <source>
        <dbReference type="EMBL" id="KAK8878538.1"/>
    </source>
</evidence>
<evidence type="ECO:0008006" key="3">
    <source>
        <dbReference type="Google" id="ProtNLM"/>
    </source>
</evidence>
<organism evidence="1 2">
    <name type="scientific">Tritrichomonas musculus</name>
    <dbReference type="NCBI Taxonomy" id="1915356"/>
    <lineage>
        <taxon>Eukaryota</taxon>
        <taxon>Metamonada</taxon>
        <taxon>Parabasalia</taxon>
        <taxon>Tritrichomonadida</taxon>
        <taxon>Tritrichomonadidae</taxon>
        <taxon>Tritrichomonas</taxon>
    </lineage>
</organism>
<dbReference type="Pfam" id="PF08616">
    <property type="entry name" value="SPA"/>
    <property type="match status" value="1"/>
</dbReference>
<dbReference type="Proteomes" id="UP001470230">
    <property type="component" value="Unassembled WGS sequence"/>
</dbReference>
<reference evidence="1 2" key="1">
    <citation type="submission" date="2024-04" db="EMBL/GenBank/DDBJ databases">
        <title>Tritrichomonas musculus Genome.</title>
        <authorList>
            <person name="Alves-Ferreira E."/>
            <person name="Grigg M."/>
            <person name="Lorenzi H."/>
            <person name="Galac M."/>
        </authorList>
    </citation>
    <scope>NUCLEOTIDE SEQUENCE [LARGE SCALE GENOMIC DNA]</scope>
    <source>
        <strain evidence="1 2">EAF2021</strain>
    </source>
</reference>
<protein>
    <recommendedName>
        <fullName evidence="3">UDENN domain-containing protein</fullName>
    </recommendedName>
</protein>